<dbReference type="RefSeq" id="WP_083571636.1">
    <property type="nucleotide sequence ID" value="NZ_CP139972.1"/>
</dbReference>
<reference evidence="1 3" key="1">
    <citation type="submission" date="2016-11" db="EMBL/GenBank/DDBJ databases">
        <authorList>
            <person name="Jaros S."/>
            <person name="Januszkiewicz K."/>
            <person name="Wedrychowicz H."/>
        </authorList>
    </citation>
    <scope>NUCLEOTIDE SEQUENCE [LARGE SCALE GENOMIC DNA]</scope>
    <source>
        <strain evidence="1 3">DSM 784</strain>
    </source>
</reference>
<dbReference type="EMBL" id="CP140154">
    <property type="protein sequence ID" value="WQG91804.1"/>
    <property type="molecule type" value="Genomic_DNA"/>
</dbReference>
<evidence type="ECO:0000313" key="3">
    <source>
        <dbReference type="Proteomes" id="UP000183788"/>
    </source>
</evidence>
<evidence type="ECO:0000313" key="2">
    <source>
        <dbReference type="EMBL" id="WQG91804.1"/>
    </source>
</evidence>
<dbReference type="EMBL" id="FPIZ01000013">
    <property type="protein sequence ID" value="SFW73398.1"/>
    <property type="molecule type" value="Genomic_DNA"/>
</dbReference>
<evidence type="ECO:0008006" key="5">
    <source>
        <dbReference type="Google" id="ProtNLM"/>
    </source>
</evidence>
<keyword evidence="4" id="KW-1185">Reference proteome</keyword>
<accession>A0A1K1RMZ5</accession>
<dbReference type="Proteomes" id="UP000183788">
    <property type="component" value="Unassembled WGS sequence"/>
</dbReference>
<name>A0A1K1RMZ5_9BACT</name>
<evidence type="ECO:0000313" key="1">
    <source>
        <dbReference type="EMBL" id="SFW73398.1"/>
    </source>
</evidence>
<dbReference type="Proteomes" id="UP001326715">
    <property type="component" value="Chromosome"/>
</dbReference>
<sequence length="218" mass="25412">MRLINTIEISPYDFSSKEYECPNGSSIEFPDEWNQFWKNCISDKNLGRLESISKGSYLVDIRTINDDELSEILKSELTDVELLDYEEQVAGISGGIVLEENNTIYIAPGCCGDIGDIKEWENIFYSEFNKWNQLWIGHPWVYYKKMNGFIEFSNYTESSPEDLKDIEILVRVSELQLQTELKKVREHQYEFEFRIRKTLEKMGIVNAARISKLMTGDA</sequence>
<organism evidence="1 3">
    <name type="scientific">Chitinophaga sancti</name>
    <dbReference type="NCBI Taxonomy" id="1004"/>
    <lineage>
        <taxon>Bacteria</taxon>
        <taxon>Pseudomonadati</taxon>
        <taxon>Bacteroidota</taxon>
        <taxon>Chitinophagia</taxon>
        <taxon>Chitinophagales</taxon>
        <taxon>Chitinophagaceae</taxon>
        <taxon>Chitinophaga</taxon>
    </lineage>
</organism>
<dbReference type="AlphaFoldDB" id="A0A1K1RMZ5"/>
<reference evidence="2 4" key="2">
    <citation type="submission" date="2023-11" db="EMBL/GenBank/DDBJ databases">
        <title>MicrobeMod: A computational toolkit for identifying prokaryotic methylation and restriction-modification with nanopore sequencing.</title>
        <authorList>
            <person name="Crits-Christoph A."/>
            <person name="Kang S.C."/>
            <person name="Lee H."/>
            <person name="Ostrov N."/>
        </authorList>
    </citation>
    <scope>NUCLEOTIDE SEQUENCE [LARGE SCALE GENOMIC DNA]</scope>
    <source>
        <strain evidence="2 4">ATCC 23090</strain>
    </source>
</reference>
<protein>
    <recommendedName>
        <fullName evidence="5">SMI1/KNR4 family protein</fullName>
    </recommendedName>
</protein>
<gene>
    <name evidence="1" type="ORF">SAMN05661012_04003</name>
    <name evidence="2" type="ORF">SR876_09840</name>
</gene>
<proteinExistence type="predicted"/>
<evidence type="ECO:0000313" key="4">
    <source>
        <dbReference type="Proteomes" id="UP001326715"/>
    </source>
</evidence>